<comment type="caution">
    <text evidence="2">The sequence shown here is derived from an EMBL/GenBank/DDBJ whole genome shotgun (WGS) entry which is preliminary data.</text>
</comment>
<feature type="region of interest" description="Disordered" evidence="1">
    <location>
        <begin position="39"/>
        <end position="274"/>
    </location>
</feature>
<accession>A0AA40KA00</accession>
<evidence type="ECO:0000256" key="1">
    <source>
        <dbReference type="SAM" id="MobiDB-lite"/>
    </source>
</evidence>
<feature type="compositionally biased region" description="Polar residues" evidence="1">
    <location>
        <begin position="454"/>
        <end position="467"/>
    </location>
</feature>
<gene>
    <name evidence="2" type="ORF">B0T18DRAFT_57859</name>
</gene>
<protein>
    <submittedName>
        <fullName evidence="2">Uncharacterized protein</fullName>
    </submittedName>
</protein>
<keyword evidence="3" id="KW-1185">Reference proteome</keyword>
<reference evidence="2" key="1">
    <citation type="submission" date="2023-06" db="EMBL/GenBank/DDBJ databases">
        <title>Genome-scale phylogeny and comparative genomics of the fungal order Sordariales.</title>
        <authorList>
            <consortium name="Lawrence Berkeley National Laboratory"/>
            <person name="Hensen N."/>
            <person name="Bonometti L."/>
            <person name="Westerberg I."/>
            <person name="Brannstrom I.O."/>
            <person name="Guillou S."/>
            <person name="Cros-Aarteil S."/>
            <person name="Calhoun S."/>
            <person name="Haridas S."/>
            <person name="Kuo A."/>
            <person name="Mondo S."/>
            <person name="Pangilinan J."/>
            <person name="Riley R."/>
            <person name="LaButti K."/>
            <person name="Andreopoulos B."/>
            <person name="Lipzen A."/>
            <person name="Chen C."/>
            <person name="Yanf M."/>
            <person name="Daum C."/>
            <person name="Ng V."/>
            <person name="Clum A."/>
            <person name="Steindorff A."/>
            <person name="Ohm R."/>
            <person name="Martin F."/>
            <person name="Silar P."/>
            <person name="Natvig D."/>
            <person name="Lalanne C."/>
            <person name="Gautier V."/>
            <person name="Ament-velasquez S.L."/>
            <person name="Kruys A."/>
            <person name="Hutchinson M.I."/>
            <person name="Powell A.J."/>
            <person name="Barry K."/>
            <person name="Miller A.N."/>
            <person name="Grigoriev I.V."/>
            <person name="Debuchy R."/>
            <person name="Gladieux P."/>
            <person name="Thoren M.H."/>
            <person name="Johannesson H."/>
        </authorList>
    </citation>
    <scope>NUCLEOTIDE SEQUENCE</scope>
    <source>
        <strain evidence="2">SMH3187-1</strain>
    </source>
</reference>
<evidence type="ECO:0000313" key="2">
    <source>
        <dbReference type="EMBL" id="KAK0750872.1"/>
    </source>
</evidence>
<feature type="region of interest" description="Disordered" evidence="1">
    <location>
        <begin position="356"/>
        <end position="380"/>
    </location>
</feature>
<dbReference type="Proteomes" id="UP001172155">
    <property type="component" value="Unassembled WGS sequence"/>
</dbReference>
<organism evidence="2 3">
    <name type="scientific">Schizothecium vesticola</name>
    <dbReference type="NCBI Taxonomy" id="314040"/>
    <lineage>
        <taxon>Eukaryota</taxon>
        <taxon>Fungi</taxon>
        <taxon>Dikarya</taxon>
        <taxon>Ascomycota</taxon>
        <taxon>Pezizomycotina</taxon>
        <taxon>Sordariomycetes</taxon>
        <taxon>Sordariomycetidae</taxon>
        <taxon>Sordariales</taxon>
        <taxon>Schizotheciaceae</taxon>
        <taxon>Schizothecium</taxon>
    </lineage>
</organism>
<sequence length="467" mass="51970">MDSLKRSITSARRPREVIPMDAPVDEMGVYIPQYQLNRRESVLVDPSDPSAALVRRAKSTREGPKRSISTSVKRLDSTAEDGADGDGVRSPRQNSWKGHQKAQSHSQVLDLSSTAESSLLKKRPSLRDRFKSLRLKQSTIPDSVEEEEAKTPTDARFVYRPKHQALDWTDLAAQLQVPRGPSFDASGPSSAPLPRASIEKNPFQDTLAVPSANLSKSKSTRDPSRNNDHAHSHAPTPAATAEAIQKNPRQQGECRRCHSKRVQRSMSARKSTAADPRIQFDWAAYRNAKETGLPSPAYKERETTVTLSPRLSVNAPQINTPVITTTDSNGTLSKEWDPFNDYERLVREAEAAEAVERRTGRASRTATATSRRWPSTASRSCRRARRRCRSVAAVLPGGGMANRRSVTMEMERKSVAATQEEKHPLPPRPLPLRRQRSVAQRMMDTFVRPLAGKRSQSVKPGNRTPLN</sequence>
<dbReference type="EMBL" id="JAUKUD010000002">
    <property type="protein sequence ID" value="KAK0750872.1"/>
    <property type="molecule type" value="Genomic_DNA"/>
</dbReference>
<feature type="compositionally biased region" description="Low complexity" evidence="1">
    <location>
        <begin position="233"/>
        <end position="243"/>
    </location>
</feature>
<proteinExistence type="predicted"/>
<feature type="compositionally biased region" description="Low complexity" evidence="1">
    <location>
        <begin position="362"/>
        <end position="379"/>
    </location>
</feature>
<evidence type="ECO:0000313" key="3">
    <source>
        <dbReference type="Proteomes" id="UP001172155"/>
    </source>
</evidence>
<feature type="region of interest" description="Disordered" evidence="1">
    <location>
        <begin position="447"/>
        <end position="467"/>
    </location>
</feature>
<dbReference type="AlphaFoldDB" id="A0AA40KA00"/>
<feature type="region of interest" description="Disordered" evidence="1">
    <location>
        <begin position="412"/>
        <end position="434"/>
    </location>
</feature>
<feature type="compositionally biased region" description="Polar residues" evidence="1">
    <location>
        <begin position="91"/>
        <end position="117"/>
    </location>
</feature>
<feature type="compositionally biased region" description="Basic and acidic residues" evidence="1">
    <location>
        <begin position="219"/>
        <end position="231"/>
    </location>
</feature>
<name>A0AA40KA00_9PEZI</name>
<feature type="compositionally biased region" description="Basic and acidic residues" evidence="1">
    <location>
        <begin position="412"/>
        <end position="424"/>
    </location>
</feature>